<reference evidence="1 2" key="1">
    <citation type="journal article" date="2021" name="BMC Genomics">
        <title>Datura genome reveals duplications of psychoactive alkaloid biosynthetic genes and high mutation rate following tissue culture.</title>
        <authorList>
            <person name="Rajewski A."/>
            <person name="Carter-House D."/>
            <person name="Stajich J."/>
            <person name="Litt A."/>
        </authorList>
    </citation>
    <scope>NUCLEOTIDE SEQUENCE [LARGE SCALE GENOMIC DNA]</scope>
    <source>
        <strain evidence="1">AR-01</strain>
    </source>
</reference>
<dbReference type="EMBL" id="JACEIK010004640">
    <property type="protein sequence ID" value="MCD9646018.1"/>
    <property type="molecule type" value="Genomic_DNA"/>
</dbReference>
<sequence length="213" mass="24917">MADLTRVRLFVRNNERVPIFTVVEAGDRKFWVWLTSEFDEKFWMRMAQEGKGNDKDLKGGRDDKVENLDSKNVGLNNNKTNDLWWASRSSNGKELIVGPLVFEENGEDIFSSFASGYEGTTNFDVEFVEVVEVKGDELAMHELLCLKHIATVDQSRDILMLLWLNNIFYSTHERLNQDDALRWVREDMLKLFRQLGVEDLLNLFLRTKRSKFE</sequence>
<gene>
    <name evidence="1" type="ORF">HAX54_035526</name>
</gene>
<evidence type="ECO:0000313" key="2">
    <source>
        <dbReference type="Proteomes" id="UP000823775"/>
    </source>
</evidence>
<evidence type="ECO:0000313" key="1">
    <source>
        <dbReference type="EMBL" id="MCD9646018.1"/>
    </source>
</evidence>
<accession>A0ABS8VFF1</accession>
<name>A0ABS8VFF1_DATST</name>
<protein>
    <submittedName>
        <fullName evidence="1">Uncharacterized protein</fullName>
    </submittedName>
</protein>
<comment type="caution">
    <text evidence="1">The sequence shown here is derived from an EMBL/GenBank/DDBJ whole genome shotgun (WGS) entry which is preliminary data.</text>
</comment>
<dbReference type="Proteomes" id="UP000823775">
    <property type="component" value="Unassembled WGS sequence"/>
</dbReference>
<proteinExistence type="predicted"/>
<organism evidence="1 2">
    <name type="scientific">Datura stramonium</name>
    <name type="common">Jimsonweed</name>
    <name type="synonym">Common thornapple</name>
    <dbReference type="NCBI Taxonomy" id="4076"/>
    <lineage>
        <taxon>Eukaryota</taxon>
        <taxon>Viridiplantae</taxon>
        <taxon>Streptophyta</taxon>
        <taxon>Embryophyta</taxon>
        <taxon>Tracheophyta</taxon>
        <taxon>Spermatophyta</taxon>
        <taxon>Magnoliopsida</taxon>
        <taxon>eudicotyledons</taxon>
        <taxon>Gunneridae</taxon>
        <taxon>Pentapetalae</taxon>
        <taxon>asterids</taxon>
        <taxon>lamiids</taxon>
        <taxon>Solanales</taxon>
        <taxon>Solanaceae</taxon>
        <taxon>Solanoideae</taxon>
        <taxon>Datureae</taxon>
        <taxon>Datura</taxon>
    </lineage>
</organism>
<keyword evidence="2" id="KW-1185">Reference proteome</keyword>